<comment type="caution">
    <text evidence="2">The sequence shown here is derived from an EMBL/GenBank/DDBJ whole genome shotgun (WGS) entry which is preliminary data.</text>
</comment>
<keyword evidence="3" id="KW-1185">Reference proteome</keyword>
<evidence type="ECO:0000313" key="2">
    <source>
        <dbReference type="EMBL" id="GAA1663494.1"/>
    </source>
</evidence>
<keyword evidence="1" id="KW-0732">Signal</keyword>
<reference evidence="3" key="1">
    <citation type="journal article" date="2019" name="Int. J. Syst. Evol. Microbiol.">
        <title>The Global Catalogue of Microorganisms (GCM) 10K type strain sequencing project: providing services to taxonomists for standard genome sequencing and annotation.</title>
        <authorList>
            <consortium name="The Broad Institute Genomics Platform"/>
            <consortium name="The Broad Institute Genome Sequencing Center for Infectious Disease"/>
            <person name="Wu L."/>
            <person name="Ma J."/>
        </authorList>
    </citation>
    <scope>NUCLEOTIDE SEQUENCE [LARGE SCALE GENOMIC DNA]</scope>
    <source>
        <strain evidence="3">JCM 14718</strain>
    </source>
</reference>
<feature type="signal peptide" evidence="1">
    <location>
        <begin position="1"/>
        <end position="32"/>
    </location>
</feature>
<dbReference type="EMBL" id="BAAANY010000003">
    <property type="protein sequence ID" value="GAA1663494.1"/>
    <property type="molecule type" value="Genomic_DNA"/>
</dbReference>
<gene>
    <name evidence="2" type="ORF">GCM10009765_11240</name>
</gene>
<feature type="chain" id="PRO_5045981433" description="Secreted protein" evidence="1">
    <location>
        <begin position="33"/>
        <end position="109"/>
    </location>
</feature>
<evidence type="ECO:0000313" key="3">
    <source>
        <dbReference type="Proteomes" id="UP001500618"/>
    </source>
</evidence>
<dbReference type="SUPFAM" id="SSF49498">
    <property type="entry name" value="alpha-Amylase inhibitor tendamistat"/>
    <property type="match status" value="1"/>
</dbReference>
<accession>A0ABP4S2A1</accession>
<dbReference type="RefSeq" id="WP_163572173.1">
    <property type="nucleotide sequence ID" value="NZ_BAAANY010000003.1"/>
</dbReference>
<sequence length="109" mass="11565">MRSTFRKGTSLACALLAAAAIIATLPVQPAAADPGFCGVRVQGPYPDPNSNPTGANGIFTYLAKNKCSIGWSFKVVFVHGSEIPCAYIGPYALHTYSAIWADDWNLVVC</sequence>
<dbReference type="InterPro" id="IPR036379">
    <property type="entry name" value="A-amylase_inhib_sf"/>
</dbReference>
<dbReference type="Proteomes" id="UP001500618">
    <property type="component" value="Unassembled WGS sequence"/>
</dbReference>
<evidence type="ECO:0000256" key="1">
    <source>
        <dbReference type="SAM" id="SignalP"/>
    </source>
</evidence>
<name>A0ABP4S2A1_9ACTN</name>
<evidence type="ECO:0008006" key="4">
    <source>
        <dbReference type="Google" id="ProtNLM"/>
    </source>
</evidence>
<proteinExistence type="predicted"/>
<organism evidence="2 3">
    <name type="scientific">Fodinicola feengrottensis</name>
    <dbReference type="NCBI Taxonomy" id="435914"/>
    <lineage>
        <taxon>Bacteria</taxon>
        <taxon>Bacillati</taxon>
        <taxon>Actinomycetota</taxon>
        <taxon>Actinomycetes</taxon>
        <taxon>Mycobacteriales</taxon>
        <taxon>Fodinicola</taxon>
    </lineage>
</organism>
<protein>
    <recommendedName>
        <fullName evidence="4">Secreted protein</fullName>
    </recommendedName>
</protein>